<dbReference type="PANTHER" id="PTHR43520:SF8">
    <property type="entry name" value="P-TYPE CU(+) TRANSPORTER"/>
    <property type="match status" value="1"/>
</dbReference>
<dbReference type="GO" id="GO:0043682">
    <property type="term" value="F:P-type divalent copper transporter activity"/>
    <property type="evidence" value="ECO:0007669"/>
    <property type="project" value="TreeGrafter"/>
</dbReference>
<feature type="transmembrane region" description="Helical" evidence="2">
    <location>
        <begin position="122"/>
        <end position="140"/>
    </location>
</feature>
<comment type="caution">
    <text evidence="4">The sequence shown here is derived from an EMBL/GenBank/DDBJ whole genome shotgun (WGS) entry which is preliminary data.</text>
</comment>
<gene>
    <name evidence="4" type="ORF">JCM15548_13499</name>
</gene>
<dbReference type="AlphaFoldDB" id="A0A0E9M198"/>
<dbReference type="PROSITE" id="PS50846">
    <property type="entry name" value="HMA_2"/>
    <property type="match status" value="1"/>
</dbReference>
<keyword evidence="2" id="KW-1133">Transmembrane helix</keyword>
<sequence>MSTIHTKKLPVTGLSCASCALSAEKALKAQPGVVNASVNFADGSAYIEYEEDATALSGFKQAVQNAGYDLIIEEAAATQEATEEIHHAAMMKTKRNLIWSALFSIPIVLIGMVFMNMPYGNYIMWALSTPVLIALANNFLSMPGNRPACSQPIWIRWSRSAPALPIFSVSSTPYILSSGMSRDSKRTSTLKLLPSSSPSFYWADTSKNAPNRTPHRPLKN</sequence>
<dbReference type="STRING" id="1236989.JCM15548_13499"/>
<name>A0A0E9M198_9BACT</name>
<accession>A0A0E9M198</accession>
<evidence type="ECO:0000256" key="2">
    <source>
        <dbReference type="SAM" id="Phobius"/>
    </source>
</evidence>
<dbReference type="InterPro" id="IPR006121">
    <property type="entry name" value="HMA_dom"/>
</dbReference>
<evidence type="ECO:0000313" key="4">
    <source>
        <dbReference type="EMBL" id="GAO31161.1"/>
    </source>
</evidence>
<evidence type="ECO:0000256" key="1">
    <source>
        <dbReference type="ARBA" id="ARBA00022967"/>
    </source>
</evidence>
<evidence type="ECO:0000313" key="5">
    <source>
        <dbReference type="Proteomes" id="UP000032900"/>
    </source>
</evidence>
<dbReference type="Gene3D" id="3.30.70.100">
    <property type="match status" value="1"/>
</dbReference>
<dbReference type="GO" id="GO:0055070">
    <property type="term" value="P:copper ion homeostasis"/>
    <property type="evidence" value="ECO:0007669"/>
    <property type="project" value="TreeGrafter"/>
</dbReference>
<feature type="transmembrane region" description="Helical" evidence="2">
    <location>
        <begin position="97"/>
        <end position="116"/>
    </location>
</feature>
<dbReference type="InterPro" id="IPR036163">
    <property type="entry name" value="HMA_dom_sf"/>
</dbReference>
<dbReference type="CDD" id="cd00371">
    <property type="entry name" value="HMA"/>
    <property type="match status" value="1"/>
</dbReference>
<dbReference type="GO" id="GO:0005507">
    <property type="term" value="F:copper ion binding"/>
    <property type="evidence" value="ECO:0007669"/>
    <property type="project" value="TreeGrafter"/>
</dbReference>
<dbReference type="Pfam" id="PF00403">
    <property type="entry name" value="HMA"/>
    <property type="match status" value="1"/>
</dbReference>
<dbReference type="PANTHER" id="PTHR43520">
    <property type="entry name" value="ATP7, ISOFORM B"/>
    <property type="match status" value="1"/>
</dbReference>
<keyword evidence="2" id="KW-0472">Membrane</keyword>
<keyword evidence="5" id="KW-1185">Reference proteome</keyword>
<organism evidence="4 5">
    <name type="scientific">Geofilum rubicundum JCM 15548</name>
    <dbReference type="NCBI Taxonomy" id="1236989"/>
    <lineage>
        <taxon>Bacteria</taxon>
        <taxon>Pseudomonadati</taxon>
        <taxon>Bacteroidota</taxon>
        <taxon>Bacteroidia</taxon>
        <taxon>Marinilabiliales</taxon>
        <taxon>Marinilabiliaceae</taxon>
        <taxon>Geofilum</taxon>
    </lineage>
</organism>
<feature type="domain" description="HMA" evidence="3">
    <location>
        <begin position="5"/>
        <end position="71"/>
    </location>
</feature>
<keyword evidence="1" id="KW-1278">Translocase</keyword>
<dbReference type="GO" id="GO:0016020">
    <property type="term" value="C:membrane"/>
    <property type="evidence" value="ECO:0007669"/>
    <property type="project" value="TreeGrafter"/>
</dbReference>
<dbReference type="SUPFAM" id="SSF55008">
    <property type="entry name" value="HMA, heavy metal-associated domain"/>
    <property type="match status" value="1"/>
</dbReference>
<proteinExistence type="predicted"/>
<reference evidence="4 5" key="1">
    <citation type="journal article" date="2015" name="Microbes Environ.">
        <title>Distribution and evolution of nitrogen fixation genes in the phylum bacteroidetes.</title>
        <authorList>
            <person name="Inoue J."/>
            <person name="Oshima K."/>
            <person name="Suda W."/>
            <person name="Sakamoto M."/>
            <person name="Iino T."/>
            <person name="Noda S."/>
            <person name="Hongoh Y."/>
            <person name="Hattori M."/>
            <person name="Ohkuma M."/>
        </authorList>
    </citation>
    <scope>NUCLEOTIDE SEQUENCE [LARGE SCALE GENOMIC DNA]</scope>
    <source>
        <strain evidence="4">JCM 15548</strain>
    </source>
</reference>
<evidence type="ECO:0000259" key="3">
    <source>
        <dbReference type="PROSITE" id="PS50846"/>
    </source>
</evidence>
<protein>
    <submittedName>
        <fullName evidence="4">Lead, cadmium, zinc and mercury transporting ATPase</fullName>
    </submittedName>
</protein>
<dbReference type="Proteomes" id="UP000032900">
    <property type="component" value="Unassembled WGS sequence"/>
</dbReference>
<keyword evidence="2" id="KW-0812">Transmembrane</keyword>
<dbReference type="EMBL" id="BAZW01000039">
    <property type="protein sequence ID" value="GAO31161.1"/>
    <property type="molecule type" value="Genomic_DNA"/>
</dbReference>